<name>A0A2H0WZC4_9BACT</name>
<accession>A0A2H0WZC4</accession>
<dbReference type="Gene3D" id="6.10.250.3150">
    <property type="match status" value="1"/>
</dbReference>
<evidence type="ECO:0000259" key="2">
    <source>
        <dbReference type="Pfam" id="PF08486"/>
    </source>
</evidence>
<feature type="domain" description="Sporulation stage II protein D amidase enhancer LytB N-terminal" evidence="2">
    <location>
        <begin position="306"/>
        <end position="379"/>
    </location>
</feature>
<keyword evidence="1" id="KW-0175">Coiled coil</keyword>
<proteinExistence type="predicted"/>
<reference evidence="4" key="1">
    <citation type="submission" date="2017-09" db="EMBL/GenBank/DDBJ databases">
        <title>Depth-based differentiation of microbial function through sediment-hosted aquifers and enrichment of novel symbionts in the deep terrestrial subsurface.</title>
        <authorList>
            <person name="Probst A.J."/>
            <person name="Ladd B."/>
            <person name="Jarett J.K."/>
            <person name="Geller-Mcgrath D.E."/>
            <person name="Sieber C.M.K."/>
            <person name="Emerson J.B."/>
            <person name="Anantharaman K."/>
            <person name="Thomas B.C."/>
            <person name="Malmstrom R."/>
            <person name="Stieglmeier M."/>
            <person name="Klingl A."/>
            <person name="Woyke T."/>
            <person name="Ryan C.M."/>
            <person name="Banfield J.F."/>
        </authorList>
    </citation>
    <scope>NUCLEOTIDE SEQUENCE [LARGE SCALE GENOMIC DNA]</scope>
</reference>
<organism evidence="3 4">
    <name type="scientific">Candidatus Collierbacteria bacterium CG09_land_8_20_14_0_10_46_12</name>
    <dbReference type="NCBI Taxonomy" id="1974533"/>
    <lineage>
        <taxon>Bacteria</taxon>
        <taxon>Candidatus Collieribacteriota</taxon>
    </lineage>
</organism>
<evidence type="ECO:0000313" key="4">
    <source>
        <dbReference type="Proteomes" id="UP000229574"/>
    </source>
</evidence>
<dbReference type="NCBIfam" id="TIGR02669">
    <property type="entry name" value="SpoIID_LytB"/>
    <property type="match status" value="1"/>
</dbReference>
<dbReference type="InterPro" id="IPR013486">
    <property type="entry name" value="SpoIID/LytB"/>
</dbReference>
<dbReference type="InterPro" id="IPR013693">
    <property type="entry name" value="SpoIID/LytB_N"/>
</dbReference>
<dbReference type="EMBL" id="PEYY01000077">
    <property type="protein sequence ID" value="PIS17961.1"/>
    <property type="molecule type" value="Genomic_DNA"/>
</dbReference>
<dbReference type="Proteomes" id="UP000229574">
    <property type="component" value="Unassembled WGS sequence"/>
</dbReference>
<dbReference type="Pfam" id="PF08486">
    <property type="entry name" value="SpoIID"/>
    <property type="match status" value="1"/>
</dbReference>
<dbReference type="AlphaFoldDB" id="A0A2H0WZC4"/>
<dbReference type="GO" id="GO:0030435">
    <property type="term" value="P:sporulation resulting in formation of a cellular spore"/>
    <property type="evidence" value="ECO:0007669"/>
    <property type="project" value="InterPro"/>
</dbReference>
<protein>
    <recommendedName>
        <fullName evidence="2">Sporulation stage II protein D amidase enhancer LytB N-terminal domain-containing protein</fullName>
    </recommendedName>
</protein>
<gene>
    <name evidence="3" type="ORF">COT54_01810</name>
</gene>
<feature type="coiled-coil region" evidence="1">
    <location>
        <begin position="50"/>
        <end position="84"/>
    </location>
</feature>
<comment type="caution">
    <text evidence="3">The sequence shown here is derived from an EMBL/GenBank/DDBJ whole genome shotgun (WGS) entry which is preliminary data.</text>
</comment>
<evidence type="ECO:0000256" key="1">
    <source>
        <dbReference type="SAM" id="Coils"/>
    </source>
</evidence>
<evidence type="ECO:0000313" key="3">
    <source>
        <dbReference type="EMBL" id="PIS17961.1"/>
    </source>
</evidence>
<sequence length="569" mass="62466">VSQQRVRAESCDVNDPGSQAYYDCLSRSIGDLTSQLETAKKASAPLESELIRLNKQVSGIQSQIKQAEIRLQTLDASIEERDNKIKSQYVILAAKVRDLYKRGRSFSPFLMFVSSSNAGDLTRGLAYKSAVADEDKNLIVNITKDILSLESDKKKIESNRIRLAELQKKLDTQKIFFEKEIAGSKKWQVELSNKIVALSAKQQQFVAQKLGSLNLPTSLGGGNLSCTDDRNLDPGFSNAFAFYTYGIPHRVGMSQYGAYGRANAGQTYDQILRAYFNFDDYQDRSGVTIKVNDGNGIGQGSVIWSGNLEDYVKQIYEIPASWPGAALEAQAIAARSYALAVTNNGEQSICANQYCQVFKTEPKGGEWDNAAIRTSGKVMIASGQVITAWYASTAGGYTFTNSDIWGGSTRSWTKRVRDTSGDVGGWGDLLSKAYDKDSPCMYAAQGWRSEYGKSAWLKSTEIADIVNVLMLAKKDSSTQSHLSQIDKPNPDGTDTWDASRVKTELQSRGGNPIDSISSISVNADFGVGKTTNITINGQAFSANEFVDYFNLRAPANIQIVGPLFNIERK</sequence>
<feature type="non-terminal residue" evidence="3">
    <location>
        <position position="1"/>
    </location>
</feature>